<comment type="caution">
    <text evidence="6">The sequence shown here is derived from an EMBL/GenBank/DDBJ whole genome shotgun (WGS) entry which is preliminary data.</text>
</comment>
<evidence type="ECO:0000259" key="5">
    <source>
        <dbReference type="PROSITE" id="PS51898"/>
    </source>
</evidence>
<evidence type="ECO:0000256" key="1">
    <source>
        <dbReference type="ARBA" id="ARBA00008857"/>
    </source>
</evidence>
<dbReference type="GO" id="GO:0003677">
    <property type="term" value="F:DNA binding"/>
    <property type="evidence" value="ECO:0007669"/>
    <property type="project" value="UniProtKB-KW"/>
</dbReference>
<dbReference type="InterPro" id="IPR038488">
    <property type="entry name" value="Integrase_DNA-bd_sf"/>
</dbReference>
<keyword evidence="3 6" id="KW-0238">DNA-binding</keyword>
<dbReference type="Pfam" id="PF13356">
    <property type="entry name" value="Arm-DNA-bind_3"/>
    <property type="match status" value="1"/>
</dbReference>
<comment type="similarity">
    <text evidence="1">Belongs to the 'phage' integrase family.</text>
</comment>
<dbReference type="InterPro" id="IPR010998">
    <property type="entry name" value="Integrase_recombinase_N"/>
</dbReference>
<keyword evidence="4" id="KW-0233">DNA recombination</keyword>
<evidence type="ECO:0000313" key="6">
    <source>
        <dbReference type="EMBL" id="MBM7120223.1"/>
    </source>
</evidence>
<dbReference type="RefSeq" id="WP_204634692.1">
    <property type="nucleotide sequence ID" value="NZ_JADIKC010000002.1"/>
</dbReference>
<dbReference type="PANTHER" id="PTHR30629:SF2">
    <property type="entry name" value="PROPHAGE INTEGRASE INTS-RELATED"/>
    <property type="match status" value="1"/>
</dbReference>
<proteinExistence type="inferred from homology"/>
<dbReference type="Gene3D" id="3.30.160.390">
    <property type="entry name" value="Integrase, DNA-binding domain"/>
    <property type="match status" value="1"/>
</dbReference>
<feature type="domain" description="Tyr recombinase" evidence="5">
    <location>
        <begin position="203"/>
        <end position="391"/>
    </location>
</feature>
<dbReference type="InterPro" id="IPR025166">
    <property type="entry name" value="Integrase_DNA_bind_dom"/>
</dbReference>
<dbReference type="PROSITE" id="PS51898">
    <property type="entry name" value="TYR_RECOMBINASE"/>
    <property type="match status" value="1"/>
</dbReference>
<dbReference type="CDD" id="cd00801">
    <property type="entry name" value="INT_P4_C"/>
    <property type="match status" value="1"/>
</dbReference>
<evidence type="ECO:0000313" key="7">
    <source>
        <dbReference type="Proteomes" id="UP001430065"/>
    </source>
</evidence>
<dbReference type="PANTHER" id="PTHR30629">
    <property type="entry name" value="PROPHAGE INTEGRASE"/>
    <property type="match status" value="1"/>
</dbReference>
<dbReference type="EMBL" id="JADIKC010000002">
    <property type="protein sequence ID" value="MBM7120223.1"/>
    <property type="molecule type" value="Genomic_DNA"/>
</dbReference>
<reference evidence="6 7" key="1">
    <citation type="submission" date="2020-10" db="EMBL/GenBank/DDBJ databases">
        <title>Phylogeny of dyella-like bacteria.</title>
        <authorList>
            <person name="Fu J."/>
        </authorList>
    </citation>
    <scope>NUCLEOTIDE SEQUENCE [LARGE SCALE GENOMIC DNA]</scope>
    <source>
        <strain evidence="6 7">THG-B117</strain>
    </source>
</reference>
<gene>
    <name evidence="6" type="ORF">ISP20_03535</name>
</gene>
<dbReference type="Gene3D" id="1.10.150.130">
    <property type="match status" value="1"/>
</dbReference>
<dbReference type="InterPro" id="IPR050808">
    <property type="entry name" value="Phage_Integrase"/>
</dbReference>
<name>A0ABS2JP62_9GAMM</name>
<evidence type="ECO:0000256" key="4">
    <source>
        <dbReference type="ARBA" id="ARBA00023172"/>
    </source>
</evidence>
<dbReference type="InterPro" id="IPR053876">
    <property type="entry name" value="Phage_int_M"/>
</dbReference>
<organism evidence="6 7">
    <name type="scientific">Dyella kyungheensis</name>
    <dbReference type="NCBI Taxonomy" id="1242174"/>
    <lineage>
        <taxon>Bacteria</taxon>
        <taxon>Pseudomonadati</taxon>
        <taxon>Pseudomonadota</taxon>
        <taxon>Gammaproteobacteria</taxon>
        <taxon>Lysobacterales</taxon>
        <taxon>Rhodanobacteraceae</taxon>
        <taxon>Dyella</taxon>
    </lineage>
</organism>
<accession>A0ABS2JP62</accession>
<dbReference type="InterPro" id="IPR013762">
    <property type="entry name" value="Integrase-like_cat_sf"/>
</dbReference>
<keyword evidence="2" id="KW-0229">DNA integration</keyword>
<protein>
    <submittedName>
        <fullName evidence="6">Integrase arm-type DNA-binding domain-containing protein</fullName>
    </submittedName>
</protein>
<dbReference type="SUPFAM" id="SSF56349">
    <property type="entry name" value="DNA breaking-rejoining enzymes"/>
    <property type="match status" value="1"/>
</dbReference>
<sequence length="414" mass="46113">MPLTDVAIRKAKPKEKPYKLADGGGLFVLINPSGSKWWRLKYRIQGKEKLLSLGTYPDTSLTDARGKRDEARKLLAAGADPGEQRKASKAAGADRAANSFEVIAREWLAVKQPEWTSKQFEKERDRLQNHAFPRIGGKPIAQLGVSDIRPLLTHQVSQGHIEQAHRLRHQLSRVFRFAVATERAERDPAADLRDTLPARNPKNHPTITDPSEVGELMRAMEGFTGTFSVRCAFKLAPLWFCRPGEIRMAEWSHFDLDGEHPTYKVPPAIRKLKKAAKENPATPPHIIPLSAQAIAILHELRLLTGHGRYLFPGARDPRRHMSDGAINAALSRIGYKGIITGHGFRHMARTLLAEQGWGAEALERQLSHKEQGVVGVYNKAQHLAERRQIMQAWADYLDALRVGGQAVALKSSAG</sequence>
<dbReference type="Gene3D" id="1.10.443.10">
    <property type="entry name" value="Intergrase catalytic core"/>
    <property type="match status" value="1"/>
</dbReference>
<evidence type="ECO:0000256" key="3">
    <source>
        <dbReference type="ARBA" id="ARBA00023125"/>
    </source>
</evidence>
<evidence type="ECO:0000256" key="2">
    <source>
        <dbReference type="ARBA" id="ARBA00022908"/>
    </source>
</evidence>
<dbReference type="Pfam" id="PF22022">
    <property type="entry name" value="Phage_int_M"/>
    <property type="match status" value="1"/>
</dbReference>
<dbReference type="InterPro" id="IPR002104">
    <property type="entry name" value="Integrase_catalytic"/>
</dbReference>
<dbReference type="InterPro" id="IPR011010">
    <property type="entry name" value="DNA_brk_join_enz"/>
</dbReference>
<dbReference type="Proteomes" id="UP001430065">
    <property type="component" value="Unassembled WGS sequence"/>
</dbReference>
<dbReference type="Pfam" id="PF00589">
    <property type="entry name" value="Phage_integrase"/>
    <property type="match status" value="1"/>
</dbReference>
<keyword evidence="7" id="KW-1185">Reference proteome</keyword>